<sequence length="98" mass="11180">MVDDLMEQRTEIHVADLKWLGAWDLSLLDGRRSKGLKLVHCKGTSYTAAVGCWILWFFESLTFTEGGFGYRIRTEHRLAFGIWYCLRKLIPGVVGTGN</sequence>
<proteinExistence type="predicted"/>
<evidence type="ECO:0000313" key="2">
    <source>
        <dbReference type="Proteomes" id="UP000507222"/>
    </source>
</evidence>
<dbReference type="AlphaFoldDB" id="A0A6J5V5U0"/>
<dbReference type="EMBL" id="CAEKDK010000006">
    <property type="protein sequence ID" value="CAB4283582.1"/>
    <property type="molecule type" value="Genomic_DNA"/>
</dbReference>
<dbReference type="Proteomes" id="UP000507222">
    <property type="component" value="Unassembled WGS sequence"/>
</dbReference>
<reference evidence="1 2" key="1">
    <citation type="submission" date="2020-05" db="EMBL/GenBank/DDBJ databases">
        <authorList>
            <person name="Campoy J."/>
            <person name="Schneeberger K."/>
            <person name="Spophaly S."/>
        </authorList>
    </citation>
    <scope>NUCLEOTIDE SEQUENCE [LARGE SCALE GENOMIC DNA]</scope>
    <source>
        <strain evidence="1">PruArmRojPasFocal</strain>
    </source>
</reference>
<protein>
    <submittedName>
        <fullName evidence="1">Uncharacterized protein</fullName>
    </submittedName>
</protein>
<name>A0A6J5V5U0_PRUAR</name>
<organism evidence="1 2">
    <name type="scientific">Prunus armeniaca</name>
    <name type="common">Apricot</name>
    <name type="synonym">Armeniaca vulgaris</name>
    <dbReference type="NCBI Taxonomy" id="36596"/>
    <lineage>
        <taxon>Eukaryota</taxon>
        <taxon>Viridiplantae</taxon>
        <taxon>Streptophyta</taxon>
        <taxon>Embryophyta</taxon>
        <taxon>Tracheophyta</taxon>
        <taxon>Spermatophyta</taxon>
        <taxon>Magnoliopsida</taxon>
        <taxon>eudicotyledons</taxon>
        <taxon>Gunneridae</taxon>
        <taxon>Pentapetalae</taxon>
        <taxon>rosids</taxon>
        <taxon>fabids</taxon>
        <taxon>Rosales</taxon>
        <taxon>Rosaceae</taxon>
        <taxon>Amygdaloideae</taxon>
        <taxon>Amygdaleae</taxon>
        <taxon>Prunus</taxon>
    </lineage>
</organism>
<accession>A0A6J5V5U0</accession>
<evidence type="ECO:0000313" key="1">
    <source>
        <dbReference type="EMBL" id="CAB4283582.1"/>
    </source>
</evidence>
<gene>
    <name evidence="1" type="ORF">CURHAP_LOCUS38374</name>
</gene>